<evidence type="ECO:0000256" key="1">
    <source>
        <dbReference type="SAM" id="MobiDB-lite"/>
    </source>
</evidence>
<accession>A0AAD2FH07</accession>
<organism evidence="2 3">
    <name type="scientific">Cylindrotheca closterium</name>
    <dbReference type="NCBI Taxonomy" id="2856"/>
    <lineage>
        <taxon>Eukaryota</taxon>
        <taxon>Sar</taxon>
        <taxon>Stramenopiles</taxon>
        <taxon>Ochrophyta</taxon>
        <taxon>Bacillariophyta</taxon>
        <taxon>Bacillariophyceae</taxon>
        <taxon>Bacillariophycidae</taxon>
        <taxon>Bacillariales</taxon>
        <taxon>Bacillariaceae</taxon>
        <taxon>Cylindrotheca</taxon>
    </lineage>
</organism>
<name>A0AAD2FH07_9STRA</name>
<dbReference type="AlphaFoldDB" id="A0AAD2FH07"/>
<dbReference type="Proteomes" id="UP001295423">
    <property type="component" value="Unassembled WGS sequence"/>
</dbReference>
<evidence type="ECO:0000313" key="3">
    <source>
        <dbReference type="Proteomes" id="UP001295423"/>
    </source>
</evidence>
<keyword evidence="3" id="KW-1185">Reference proteome</keyword>
<protein>
    <submittedName>
        <fullName evidence="2">Uncharacterized protein</fullName>
    </submittedName>
</protein>
<comment type="caution">
    <text evidence="2">The sequence shown here is derived from an EMBL/GenBank/DDBJ whole genome shotgun (WGS) entry which is preliminary data.</text>
</comment>
<feature type="region of interest" description="Disordered" evidence="1">
    <location>
        <begin position="215"/>
        <end position="243"/>
    </location>
</feature>
<proteinExistence type="predicted"/>
<gene>
    <name evidence="2" type="ORF">CYCCA115_LOCUS5765</name>
</gene>
<sequence length="337" mass="37828">MTMIMTTEATEFAQHQVTCEHQRFSFPLRDVVMWLRGDDEDNISHSQIQATERDRMYESLESTLDDEDDDASGYEVGSEGDLAIEKRSSLPLLESICSSEADEIETGYDGDNDHDGYSIETDSLVLAAERLPHLLNHPQRFDPSSIKGRKSVQAPRRRGARVSCVLRRNAALRPSIMRAVTKEKTEEKEELGLSFRVLRSQDSLLLTKERIENEHEVASEAEDDSFIDQTTRNRASSSSSSSVGFRQFRSQDSLLLTKERLEHDYEITSDQATTSQTSSSMGMTSLSPRTIISTGTYDGFSTKKRRSAHHHKSAVAFPSLSTKNHEQACVTFGSSCQ</sequence>
<reference evidence="2" key="1">
    <citation type="submission" date="2023-08" db="EMBL/GenBank/DDBJ databases">
        <authorList>
            <person name="Audoor S."/>
            <person name="Bilcke G."/>
        </authorList>
    </citation>
    <scope>NUCLEOTIDE SEQUENCE</scope>
</reference>
<evidence type="ECO:0000313" key="2">
    <source>
        <dbReference type="EMBL" id="CAJ1937682.1"/>
    </source>
</evidence>
<dbReference type="EMBL" id="CAKOGP040000668">
    <property type="protein sequence ID" value="CAJ1937682.1"/>
    <property type="molecule type" value="Genomic_DNA"/>
</dbReference>